<feature type="compositionally biased region" description="Polar residues" evidence="7">
    <location>
        <begin position="44"/>
        <end position="54"/>
    </location>
</feature>
<feature type="compositionally biased region" description="Basic and acidic residues" evidence="7">
    <location>
        <begin position="528"/>
        <end position="540"/>
    </location>
</feature>
<evidence type="ECO:0000256" key="5">
    <source>
        <dbReference type="PROSITE-ProRule" id="PRU00108"/>
    </source>
</evidence>
<keyword evidence="3 5" id="KW-0371">Homeobox</keyword>
<feature type="region of interest" description="Disordered" evidence="7">
    <location>
        <begin position="257"/>
        <end position="286"/>
    </location>
</feature>
<evidence type="ECO:0000256" key="2">
    <source>
        <dbReference type="ARBA" id="ARBA00023125"/>
    </source>
</evidence>
<comment type="caution">
    <text evidence="9">The sequence shown here is derived from an EMBL/GenBank/DDBJ whole genome shotgun (WGS) entry which is preliminary data.</text>
</comment>
<feature type="compositionally biased region" description="Polar residues" evidence="7">
    <location>
        <begin position="512"/>
        <end position="522"/>
    </location>
</feature>
<dbReference type="Gene3D" id="1.10.10.60">
    <property type="entry name" value="Homeodomain-like"/>
    <property type="match status" value="1"/>
</dbReference>
<feature type="compositionally biased region" description="Low complexity" evidence="7">
    <location>
        <begin position="470"/>
        <end position="479"/>
    </location>
</feature>
<dbReference type="SMART" id="SM00389">
    <property type="entry name" value="HOX"/>
    <property type="match status" value="1"/>
</dbReference>
<feature type="compositionally biased region" description="Polar residues" evidence="7">
    <location>
        <begin position="572"/>
        <end position="591"/>
    </location>
</feature>
<feature type="region of interest" description="Disordered" evidence="7">
    <location>
        <begin position="470"/>
        <end position="613"/>
    </location>
</feature>
<evidence type="ECO:0000313" key="10">
    <source>
        <dbReference type="Proteomes" id="UP001642501"/>
    </source>
</evidence>
<feature type="compositionally biased region" description="Basic and acidic residues" evidence="7">
    <location>
        <begin position="554"/>
        <end position="571"/>
    </location>
</feature>
<evidence type="ECO:0000256" key="3">
    <source>
        <dbReference type="ARBA" id="ARBA00023155"/>
    </source>
</evidence>
<feature type="compositionally biased region" description="Low complexity" evidence="7">
    <location>
        <begin position="11"/>
        <end position="37"/>
    </location>
</feature>
<keyword evidence="4 5" id="KW-0539">Nucleus</keyword>
<dbReference type="InterPro" id="IPR009057">
    <property type="entry name" value="Homeodomain-like_sf"/>
</dbReference>
<keyword evidence="2 5" id="KW-0238">DNA-binding</keyword>
<evidence type="ECO:0000256" key="7">
    <source>
        <dbReference type="SAM" id="MobiDB-lite"/>
    </source>
</evidence>
<dbReference type="InterPro" id="IPR017970">
    <property type="entry name" value="Homeobox_CS"/>
</dbReference>
<dbReference type="SUPFAM" id="SSF46689">
    <property type="entry name" value="Homeodomain-like"/>
    <property type="match status" value="1"/>
</dbReference>
<feature type="DNA-binding region" description="Homeobox" evidence="5">
    <location>
        <begin position="59"/>
        <end position="118"/>
    </location>
</feature>
<dbReference type="EMBL" id="CAWUOM010000016">
    <property type="protein sequence ID" value="CAK7265287.1"/>
    <property type="molecule type" value="Genomic_DNA"/>
</dbReference>
<organism evidence="9 10">
    <name type="scientific">Sporothrix epigloea</name>
    <dbReference type="NCBI Taxonomy" id="1892477"/>
    <lineage>
        <taxon>Eukaryota</taxon>
        <taxon>Fungi</taxon>
        <taxon>Dikarya</taxon>
        <taxon>Ascomycota</taxon>
        <taxon>Pezizomycotina</taxon>
        <taxon>Sordariomycetes</taxon>
        <taxon>Sordariomycetidae</taxon>
        <taxon>Ophiostomatales</taxon>
        <taxon>Ophiostomataceae</taxon>
        <taxon>Sporothrix</taxon>
    </lineage>
</organism>
<protein>
    <recommendedName>
        <fullName evidence="8">Homeobox domain-containing protein</fullName>
    </recommendedName>
</protein>
<feature type="region of interest" description="Disordered" evidence="7">
    <location>
        <begin position="1"/>
        <end position="86"/>
    </location>
</feature>
<dbReference type="PANTHER" id="PTHR24323">
    <property type="entry name" value="CEH-10 HOMEODOMAIN-CONTAINING HOMOLOG"/>
    <property type="match status" value="1"/>
</dbReference>
<evidence type="ECO:0000313" key="9">
    <source>
        <dbReference type="EMBL" id="CAK7265287.1"/>
    </source>
</evidence>
<sequence length="684" mass="73498">MESELPAPSMLAAAKLPDADLPTEPTSSPRSTGSSSTDKADVSLSFSSDTSDQNILRHPKGKRKRTAATDKSILEASYQANPKPDKTARLDIVGQVSLSEKEVQIWFQNRRQNDRRKSRPLSPQEIEALRYGGMHALSSDPPPPFSFATLSQNASFSSDGHDVSSPPHYQTFTSASMINLLPSKTPVSPPAFASKAESVAPEPAAELYQRPQENASGWNCQSNSAPAAIQAPGAHSLPKSSGSIGYLANRWNTLGSFTAPPSPTMANAPANSHKSREEPTRLESTVQPSYSAPILPPLQQQTHVTSQQIKHRPFRLSLSLEGKAEFVSVQSPSPPRRLPSPKPTLLADRRVAYDGSIDSENLPTCLPAIRRSGLSRSYSALPSLGITLPSLPSLTGSLAKTLAPTPVSQSMSHPPRLLRGRSRDVHAWESVCDADSRVDDELSAHAEQEASGSAIAAISLLRSTSTLSSASNASSSSVLQPNNHKRNTSSRSALPRPGMKRTKLARALSSVARMQNVSNSRECWQPEDNSKDKSSVDADKKKKLRLSTLLSGNDSDKENWSPDGDDRERTLSNKSTNNARRPLPSSRNGPQRSLLGSDGNKSKKGAQLSATRSGKAATFDGLEIYEDPLPCNSTLKSAQLSRVAAVSATNDVERFMHGAQVSPSKKGDMDCIAGLLSLSQGNWR</sequence>
<dbReference type="Proteomes" id="UP001642501">
    <property type="component" value="Unassembled WGS sequence"/>
</dbReference>
<evidence type="ECO:0000259" key="8">
    <source>
        <dbReference type="PROSITE" id="PS50071"/>
    </source>
</evidence>
<gene>
    <name evidence="9" type="ORF">SEPCBS57363_001505</name>
</gene>
<keyword evidence="10" id="KW-1185">Reference proteome</keyword>
<dbReference type="PROSITE" id="PS50071">
    <property type="entry name" value="HOMEOBOX_2"/>
    <property type="match status" value="1"/>
</dbReference>
<dbReference type="CDD" id="cd00086">
    <property type="entry name" value="homeodomain"/>
    <property type="match status" value="1"/>
</dbReference>
<evidence type="ECO:0000256" key="1">
    <source>
        <dbReference type="ARBA" id="ARBA00004123"/>
    </source>
</evidence>
<dbReference type="PANTHER" id="PTHR24323:SF7">
    <property type="entry name" value="HOMEOBOX DOMAIN-CONTAINING PROTEIN"/>
    <property type="match status" value="1"/>
</dbReference>
<dbReference type="InterPro" id="IPR001356">
    <property type="entry name" value="HD"/>
</dbReference>
<accession>A0ABP0DD83</accession>
<name>A0ABP0DD83_9PEZI</name>
<dbReference type="Pfam" id="PF00046">
    <property type="entry name" value="Homeodomain"/>
    <property type="match status" value="1"/>
</dbReference>
<feature type="compositionally biased region" description="Basic residues" evidence="7">
    <location>
        <begin position="57"/>
        <end position="66"/>
    </location>
</feature>
<evidence type="ECO:0000256" key="6">
    <source>
        <dbReference type="RuleBase" id="RU000682"/>
    </source>
</evidence>
<dbReference type="PROSITE" id="PS00027">
    <property type="entry name" value="HOMEOBOX_1"/>
    <property type="match status" value="1"/>
</dbReference>
<dbReference type="InterPro" id="IPR051775">
    <property type="entry name" value="Homeobox_domain"/>
</dbReference>
<comment type="subcellular location">
    <subcellularLocation>
        <location evidence="1 5 6">Nucleus</location>
    </subcellularLocation>
</comment>
<feature type="domain" description="Homeobox" evidence="8">
    <location>
        <begin position="57"/>
        <end position="117"/>
    </location>
</feature>
<evidence type="ECO:0000256" key="4">
    <source>
        <dbReference type="ARBA" id="ARBA00023242"/>
    </source>
</evidence>
<reference evidence="9 10" key="1">
    <citation type="submission" date="2024-01" db="EMBL/GenBank/DDBJ databases">
        <authorList>
            <person name="Allen C."/>
            <person name="Tagirdzhanova G."/>
        </authorList>
    </citation>
    <scope>NUCLEOTIDE SEQUENCE [LARGE SCALE GENOMIC DNA]</scope>
    <source>
        <strain evidence="9 10">CBS 573.63</strain>
    </source>
</reference>
<proteinExistence type="predicted"/>